<feature type="transmembrane region" description="Helical" evidence="7">
    <location>
        <begin position="141"/>
        <end position="160"/>
    </location>
</feature>
<dbReference type="InterPro" id="IPR036259">
    <property type="entry name" value="MFS_trans_sf"/>
</dbReference>
<feature type="transmembrane region" description="Helical" evidence="7">
    <location>
        <begin position="459"/>
        <end position="483"/>
    </location>
</feature>
<feature type="transmembrane region" description="Helical" evidence="7">
    <location>
        <begin position="334"/>
        <end position="354"/>
    </location>
</feature>
<comment type="subcellular location">
    <subcellularLocation>
        <location evidence="1">Membrane</location>
        <topology evidence="1">Multi-pass membrane protein</topology>
    </subcellularLocation>
</comment>
<dbReference type="PANTHER" id="PTHR11654">
    <property type="entry name" value="OLIGOPEPTIDE TRANSPORTER-RELATED"/>
    <property type="match status" value="1"/>
</dbReference>
<evidence type="ECO:0000313" key="9">
    <source>
        <dbReference type="Proteomes" id="UP001415857"/>
    </source>
</evidence>
<feature type="compositionally biased region" description="Polar residues" evidence="6">
    <location>
        <begin position="1"/>
        <end position="10"/>
    </location>
</feature>
<organism evidence="8 9">
    <name type="scientific">Liquidambar formosana</name>
    <name type="common">Formosan gum</name>
    <dbReference type="NCBI Taxonomy" id="63359"/>
    <lineage>
        <taxon>Eukaryota</taxon>
        <taxon>Viridiplantae</taxon>
        <taxon>Streptophyta</taxon>
        <taxon>Embryophyta</taxon>
        <taxon>Tracheophyta</taxon>
        <taxon>Spermatophyta</taxon>
        <taxon>Magnoliopsida</taxon>
        <taxon>eudicotyledons</taxon>
        <taxon>Gunneridae</taxon>
        <taxon>Pentapetalae</taxon>
        <taxon>Saxifragales</taxon>
        <taxon>Altingiaceae</taxon>
        <taxon>Liquidambar</taxon>
    </lineage>
</organism>
<evidence type="ECO:0000256" key="7">
    <source>
        <dbReference type="SAM" id="Phobius"/>
    </source>
</evidence>
<reference evidence="8 9" key="1">
    <citation type="journal article" date="2024" name="Plant J.">
        <title>Genome sequences and population genomics reveal climatic adaptation and genomic divergence between two closely related sweetgum species.</title>
        <authorList>
            <person name="Xu W.Q."/>
            <person name="Ren C.Q."/>
            <person name="Zhang X.Y."/>
            <person name="Comes H.P."/>
            <person name="Liu X.H."/>
            <person name="Li Y.G."/>
            <person name="Kettle C.J."/>
            <person name="Jalonen R."/>
            <person name="Gaisberger H."/>
            <person name="Ma Y.Z."/>
            <person name="Qiu Y.X."/>
        </authorList>
    </citation>
    <scope>NUCLEOTIDE SEQUENCE [LARGE SCALE GENOMIC DNA]</scope>
    <source>
        <strain evidence="8">Hangzhou</strain>
    </source>
</reference>
<feature type="transmembrane region" description="Helical" evidence="7">
    <location>
        <begin position="66"/>
        <end position="89"/>
    </location>
</feature>
<feature type="region of interest" description="Disordered" evidence="6">
    <location>
        <begin position="580"/>
        <end position="603"/>
    </location>
</feature>
<feature type="transmembrane region" description="Helical" evidence="7">
    <location>
        <begin position="189"/>
        <end position="208"/>
    </location>
</feature>
<feature type="transmembrane region" description="Helical" evidence="7">
    <location>
        <begin position="543"/>
        <end position="568"/>
    </location>
</feature>
<keyword evidence="9" id="KW-1185">Reference proteome</keyword>
<feature type="transmembrane region" description="Helical" evidence="7">
    <location>
        <begin position="381"/>
        <end position="401"/>
    </location>
</feature>
<evidence type="ECO:0000256" key="2">
    <source>
        <dbReference type="ARBA" id="ARBA00005982"/>
    </source>
</evidence>
<accession>A0AAP0RKR7</accession>
<protein>
    <submittedName>
        <fullName evidence="8">Uncharacterized protein</fullName>
    </submittedName>
</protein>
<sequence>MEKGSHSLSVAQDPPLPPPPPPPPRTAGGWKSIKYILGNESFEKLASMSLISNMTLYLRTKYNMDGILVVNVVSIWSGSSNIATLAGAFVSDAYLGRFRTLLCGSIASLLGMGTVTLTAGISQLRPSTCQGESHCPQPQIWQLGFLFAGFGLLAIGAGGIRPCNIAFGADQFDNRTEVGRSQLESFFNWWYFSFTIALVVALTAVVYIQTNVSWVLGFAIPTACLGLSIPIFLLGCHTYIYIKPQGSMFVDMAKVIVAACRKQHKPIGPYNEQYSLYDPPSVNETEPQMYRLACTDRFRYFDKAAIIIDPSELNSQGLPKNGWRLCSVQQVEQLKCLVGIVPVWVSAIACFLVMDQQSTFGVLQAIQMNKSIGPNFKIPPGWMGLTSMIALSIWILIYERIYVPQAKKLTSKDARLTLQQRIRTGILMSILCMLIAGVVEKMRRDSALKHQSFASPLTVALLLPQFVLSGLTEAFAAVAIMEFYTTQMPESMRTVAGSIFFLSSSIASYTSSVLVNVIQSVSGRNGKSPWLGGHDLNKNRLEYYYYIIAGLGAVNFVYFNFFASHYVFTSNVGMGRREMQLEDSTPRDSRTLSKCSSKDEEKA</sequence>
<comment type="caution">
    <text evidence="8">The sequence shown here is derived from an EMBL/GenBank/DDBJ whole genome shotgun (WGS) entry which is preliminary data.</text>
</comment>
<feature type="transmembrane region" description="Helical" evidence="7">
    <location>
        <begin position="422"/>
        <end position="439"/>
    </location>
</feature>
<keyword evidence="4 7" id="KW-1133">Transmembrane helix</keyword>
<dbReference type="Pfam" id="PF00854">
    <property type="entry name" value="PTR2"/>
    <property type="match status" value="1"/>
</dbReference>
<feature type="transmembrane region" description="Helical" evidence="7">
    <location>
        <begin position="214"/>
        <end position="242"/>
    </location>
</feature>
<keyword evidence="3 7" id="KW-0812">Transmembrane</keyword>
<feature type="transmembrane region" description="Helical" evidence="7">
    <location>
        <begin position="101"/>
        <end position="121"/>
    </location>
</feature>
<evidence type="ECO:0000256" key="3">
    <source>
        <dbReference type="ARBA" id="ARBA00022692"/>
    </source>
</evidence>
<dbReference type="AlphaFoldDB" id="A0AAP0RKR7"/>
<evidence type="ECO:0000256" key="5">
    <source>
        <dbReference type="ARBA" id="ARBA00023136"/>
    </source>
</evidence>
<keyword evidence="5 7" id="KW-0472">Membrane</keyword>
<feature type="transmembrane region" description="Helical" evidence="7">
    <location>
        <begin position="495"/>
        <end position="518"/>
    </location>
</feature>
<dbReference type="GO" id="GO:0016020">
    <property type="term" value="C:membrane"/>
    <property type="evidence" value="ECO:0007669"/>
    <property type="project" value="UniProtKB-SubCell"/>
</dbReference>
<evidence type="ECO:0000256" key="4">
    <source>
        <dbReference type="ARBA" id="ARBA00022989"/>
    </source>
</evidence>
<evidence type="ECO:0000256" key="1">
    <source>
        <dbReference type="ARBA" id="ARBA00004141"/>
    </source>
</evidence>
<name>A0AAP0RKR7_LIQFO</name>
<evidence type="ECO:0000313" key="8">
    <source>
        <dbReference type="EMBL" id="KAK9278765.1"/>
    </source>
</evidence>
<feature type="region of interest" description="Disordered" evidence="6">
    <location>
        <begin position="1"/>
        <end position="27"/>
    </location>
</feature>
<dbReference type="GO" id="GO:0022857">
    <property type="term" value="F:transmembrane transporter activity"/>
    <property type="evidence" value="ECO:0007669"/>
    <property type="project" value="InterPro"/>
</dbReference>
<dbReference type="InterPro" id="IPR000109">
    <property type="entry name" value="POT_fam"/>
</dbReference>
<comment type="similarity">
    <text evidence="2">Belongs to the major facilitator superfamily. Proton-dependent oligopeptide transporter (POT/PTR) (TC 2.A.17) family.</text>
</comment>
<dbReference type="CDD" id="cd17416">
    <property type="entry name" value="MFS_NPF1_2"/>
    <property type="match status" value="1"/>
</dbReference>
<feature type="compositionally biased region" description="Pro residues" evidence="6">
    <location>
        <begin position="14"/>
        <end position="25"/>
    </location>
</feature>
<dbReference type="EMBL" id="JBBPBK010000009">
    <property type="protein sequence ID" value="KAK9278765.1"/>
    <property type="molecule type" value="Genomic_DNA"/>
</dbReference>
<evidence type="ECO:0000256" key="6">
    <source>
        <dbReference type="SAM" id="MobiDB-lite"/>
    </source>
</evidence>
<dbReference type="Gene3D" id="1.20.1250.20">
    <property type="entry name" value="MFS general substrate transporter like domains"/>
    <property type="match status" value="1"/>
</dbReference>
<dbReference type="SUPFAM" id="SSF103473">
    <property type="entry name" value="MFS general substrate transporter"/>
    <property type="match status" value="1"/>
</dbReference>
<proteinExistence type="inferred from homology"/>
<dbReference type="Proteomes" id="UP001415857">
    <property type="component" value="Unassembled WGS sequence"/>
</dbReference>
<gene>
    <name evidence="8" type="ORF">L1049_028342</name>
</gene>